<comment type="caution">
    <text evidence="1">The sequence shown here is derived from an EMBL/GenBank/DDBJ whole genome shotgun (WGS) entry which is preliminary data.</text>
</comment>
<protein>
    <submittedName>
        <fullName evidence="1">Uncharacterized protein</fullName>
    </submittedName>
</protein>
<dbReference type="EMBL" id="QGKX02001290">
    <property type="protein sequence ID" value="KAF3538150.1"/>
    <property type="molecule type" value="Genomic_DNA"/>
</dbReference>
<dbReference type="AlphaFoldDB" id="A0A8S9QA59"/>
<gene>
    <name evidence="1" type="ORF">F2Q69_00021121</name>
</gene>
<name>A0A8S9QA59_BRACR</name>
<proteinExistence type="predicted"/>
<sequence length="224" mass="25801">MHGLVSYRRFGRARSLHSDRAGWTLGRYRLSETDARSLRNDRAWFELGRYIATERDGHSVATYRPSLARARSLRSVRAVCMLSRRVSIELGLSMVRLPYSSLSAAELDTCLFPSVKRYLVVRLRFEQDFTARLFVKISLRRLLFRKNVHADFCGLSDIDSVVTDVDPNMCKLAGFSEDVPILAKRQILGSRIRVFDTMPRDVRDQCAGFRARPRFTPGFRECDD</sequence>
<evidence type="ECO:0000313" key="2">
    <source>
        <dbReference type="Proteomes" id="UP000712600"/>
    </source>
</evidence>
<reference evidence="1" key="1">
    <citation type="submission" date="2019-12" db="EMBL/GenBank/DDBJ databases">
        <title>Genome sequencing and annotation of Brassica cretica.</title>
        <authorList>
            <person name="Studholme D.J."/>
            <person name="Sarris P."/>
        </authorList>
    </citation>
    <scope>NUCLEOTIDE SEQUENCE</scope>
    <source>
        <strain evidence="1">PFS-109/04</strain>
        <tissue evidence="1">Leaf</tissue>
    </source>
</reference>
<organism evidence="1 2">
    <name type="scientific">Brassica cretica</name>
    <name type="common">Mustard</name>
    <dbReference type="NCBI Taxonomy" id="69181"/>
    <lineage>
        <taxon>Eukaryota</taxon>
        <taxon>Viridiplantae</taxon>
        <taxon>Streptophyta</taxon>
        <taxon>Embryophyta</taxon>
        <taxon>Tracheophyta</taxon>
        <taxon>Spermatophyta</taxon>
        <taxon>Magnoliopsida</taxon>
        <taxon>eudicotyledons</taxon>
        <taxon>Gunneridae</taxon>
        <taxon>Pentapetalae</taxon>
        <taxon>rosids</taxon>
        <taxon>malvids</taxon>
        <taxon>Brassicales</taxon>
        <taxon>Brassicaceae</taxon>
        <taxon>Brassiceae</taxon>
        <taxon>Brassica</taxon>
    </lineage>
</organism>
<dbReference type="Proteomes" id="UP000712600">
    <property type="component" value="Unassembled WGS sequence"/>
</dbReference>
<evidence type="ECO:0000313" key="1">
    <source>
        <dbReference type="EMBL" id="KAF3538150.1"/>
    </source>
</evidence>
<accession>A0A8S9QA59</accession>